<organism evidence="1 2">
    <name type="scientific">Fulvivirga lutea</name>
    <dbReference type="NCBI Taxonomy" id="2810512"/>
    <lineage>
        <taxon>Bacteria</taxon>
        <taxon>Pseudomonadati</taxon>
        <taxon>Bacteroidota</taxon>
        <taxon>Cytophagia</taxon>
        <taxon>Cytophagales</taxon>
        <taxon>Fulvivirgaceae</taxon>
        <taxon>Fulvivirga</taxon>
    </lineage>
</organism>
<protein>
    <submittedName>
        <fullName evidence="1">Uncharacterized protein</fullName>
    </submittedName>
</protein>
<evidence type="ECO:0000313" key="2">
    <source>
        <dbReference type="Proteomes" id="UP000662783"/>
    </source>
</evidence>
<dbReference type="Proteomes" id="UP000662783">
    <property type="component" value="Chromosome"/>
</dbReference>
<dbReference type="KEGG" id="fuv:JR347_07940"/>
<accession>A0A974WMI3</accession>
<dbReference type="AlphaFoldDB" id="A0A974WMI3"/>
<keyword evidence="2" id="KW-1185">Reference proteome</keyword>
<evidence type="ECO:0000313" key="1">
    <source>
        <dbReference type="EMBL" id="QSE99005.1"/>
    </source>
</evidence>
<name>A0A974WMI3_9BACT</name>
<dbReference type="EMBL" id="CP070608">
    <property type="protein sequence ID" value="QSE99005.1"/>
    <property type="molecule type" value="Genomic_DNA"/>
</dbReference>
<gene>
    <name evidence="1" type="ORF">JR347_07940</name>
</gene>
<sequence length="78" mass="8869">MSELDVKHYLEVYKGRLEMQKKGITNPPEEIKLLTRQLVEILSDKNPEEEIVVNSSENGISLIDSSGKILVTFPKQLD</sequence>
<proteinExistence type="predicted"/>
<dbReference type="RefSeq" id="WP_205723517.1">
    <property type="nucleotide sequence ID" value="NZ_CP070608.1"/>
</dbReference>
<reference evidence="1" key="1">
    <citation type="submission" date="2021-02" db="EMBL/GenBank/DDBJ databases">
        <title>Fulvivirga sp. S481 isolated from sea water.</title>
        <authorList>
            <person name="Bae S.S."/>
            <person name="Baek K."/>
        </authorList>
    </citation>
    <scope>NUCLEOTIDE SEQUENCE</scope>
    <source>
        <strain evidence="1">S481</strain>
    </source>
</reference>